<accession>A0A1B9G8F5</accession>
<feature type="compositionally biased region" description="Polar residues" evidence="1">
    <location>
        <begin position="253"/>
        <end position="274"/>
    </location>
</feature>
<evidence type="ECO:0000256" key="1">
    <source>
        <dbReference type="SAM" id="MobiDB-lite"/>
    </source>
</evidence>
<dbReference type="KEGG" id="kbi:30206548"/>
<gene>
    <name evidence="2" type="ORF">I302_02149</name>
    <name evidence="3" type="ORF">I302_103449</name>
</gene>
<proteinExistence type="predicted"/>
<evidence type="ECO:0000313" key="2">
    <source>
        <dbReference type="EMBL" id="OCF27308.1"/>
    </source>
</evidence>
<reference evidence="3" key="4">
    <citation type="submission" date="2024-02" db="EMBL/GenBank/DDBJ databases">
        <title>Comparative genomics of Cryptococcus and Kwoniella reveals pathogenesis evolution and contrasting modes of karyotype evolution via chromosome fusion or intercentromeric recombination.</title>
        <authorList>
            <person name="Coelho M.A."/>
            <person name="David-Palma M."/>
            <person name="Shea T."/>
            <person name="Bowers K."/>
            <person name="McGinley-Smith S."/>
            <person name="Mohammad A.W."/>
            <person name="Gnirke A."/>
            <person name="Yurkov A.M."/>
            <person name="Nowrousian M."/>
            <person name="Sun S."/>
            <person name="Cuomo C.A."/>
            <person name="Heitman J."/>
        </authorList>
    </citation>
    <scope>NUCLEOTIDE SEQUENCE</scope>
    <source>
        <strain evidence="3">CBS 10118</strain>
    </source>
</reference>
<keyword evidence="4" id="KW-1185">Reference proteome</keyword>
<evidence type="ECO:0000313" key="3">
    <source>
        <dbReference type="EMBL" id="WVW81455.1"/>
    </source>
</evidence>
<organism evidence="2">
    <name type="scientific">Kwoniella bestiolae CBS 10118</name>
    <dbReference type="NCBI Taxonomy" id="1296100"/>
    <lineage>
        <taxon>Eukaryota</taxon>
        <taxon>Fungi</taxon>
        <taxon>Dikarya</taxon>
        <taxon>Basidiomycota</taxon>
        <taxon>Agaricomycotina</taxon>
        <taxon>Tremellomycetes</taxon>
        <taxon>Tremellales</taxon>
        <taxon>Cryptococcaceae</taxon>
        <taxon>Kwoniella</taxon>
    </lineage>
</organism>
<dbReference type="VEuPathDB" id="FungiDB:I302_02149"/>
<evidence type="ECO:0000313" key="4">
    <source>
        <dbReference type="Proteomes" id="UP000092730"/>
    </source>
</evidence>
<reference evidence="2" key="3">
    <citation type="submission" date="2014-01" db="EMBL/GenBank/DDBJ databases">
        <title>Evolution of pathogenesis and genome organization in the Tremellales.</title>
        <authorList>
            <person name="Cuomo C."/>
            <person name="Litvintseva A."/>
            <person name="Heitman J."/>
            <person name="Chen Y."/>
            <person name="Sun S."/>
            <person name="Springer D."/>
            <person name="Dromer F."/>
            <person name="Young S."/>
            <person name="Zeng Q."/>
            <person name="Chapman S."/>
            <person name="Gujja S."/>
            <person name="Saif S."/>
            <person name="Birren B."/>
        </authorList>
    </citation>
    <scope>NUCLEOTIDE SEQUENCE</scope>
    <source>
        <strain evidence="2">CBS 10118</strain>
    </source>
</reference>
<dbReference type="GeneID" id="30206548"/>
<reference evidence="3" key="2">
    <citation type="submission" date="2013-07" db="EMBL/GenBank/DDBJ databases">
        <authorList>
            <consortium name="The Broad Institute Genome Sequencing Platform"/>
            <person name="Cuomo C."/>
            <person name="Litvintseva A."/>
            <person name="Chen Y."/>
            <person name="Heitman J."/>
            <person name="Sun S."/>
            <person name="Springer D."/>
            <person name="Dromer F."/>
            <person name="Young S.K."/>
            <person name="Zeng Q."/>
            <person name="Gargeya S."/>
            <person name="Fitzgerald M."/>
            <person name="Abouelleil A."/>
            <person name="Alvarado L."/>
            <person name="Berlin A.M."/>
            <person name="Chapman S.B."/>
            <person name="Dewar J."/>
            <person name="Goldberg J."/>
            <person name="Griggs A."/>
            <person name="Gujja S."/>
            <person name="Hansen M."/>
            <person name="Howarth C."/>
            <person name="Imamovic A."/>
            <person name="Larimer J."/>
            <person name="McCowan C."/>
            <person name="Murphy C."/>
            <person name="Pearson M."/>
            <person name="Priest M."/>
            <person name="Roberts A."/>
            <person name="Saif S."/>
            <person name="Shea T."/>
            <person name="Sykes S."/>
            <person name="Wortman J."/>
            <person name="Nusbaum C."/>
            <person name="Birren B."/>
        </authorList>
    </citation>
    <scope>NUCLEOTIDE SEQUENCE</scope>
    <source>
        <strain evidence="3">CBS 10118</strain>
    </source>
</reference>
<name>A0A1B9G8F5_9TREE</name>
<feature type="region of interest" description="Disordered" evidence="1">
    <location>
        <begin position="249"/>
        <end position="322"/>
    </location>
</feature>
<protein>
    <submittedName>
        <fullName evidence="2">Uncharacterized protein</fullName>
    </submittedName>
</protein>
<sequence length="322" mass="36163">MSQSTDATSAPIHTQTGESHNARLYLDEIDQGAIDTWTMPEDGVGVLRLLEITATLRVHRTPGDNYTQRLIDDGVNVQLPSTTFKGKVDFGGQEIPVEGTIHCDLINVHILGTTNEKRRGHKKRISHQAIATDVISAFETIAVSCHCKSIDWINCRRFNKSEWQDGPSPNSRVNRWYIDVCWDPQTRTVSRNYNPTEPVLTHLRFDTSNTKSRNLISLIDETGHWREVTDQASDNVREIKERNKQMLADTLPERTNASPRVSLTGSTVDPSTRSGPRKHSELVSCEPGEVVRSHSRQVGFGKLIPRETSKTYSEPGPSNVDR</sequence>
<dbReference type="Proteomes" id="UP000092730">
    <property type="component" value="Chromosome 2"/>
</dbReference>
<dbReference type="AlphaFoldDB" id="A0A1B9G8F5"/>
<dbReference type="EMBL" id="KI894019">
    <property type="protein sequence ID" value="OCF27308.1"/>
    <property type="molecule type" value="Genomic_DNA"/>
</dbReference>
<dbReference type="EMBL" id="CP144542">
    <property type="protein sequence ID" value="WVW81455.1"/>
    <property type="molecule type" value="Genomic_DNA"/>
</dbReference>
<dbReference type="RefSeq" id="XP_019048378.1">
    <property type="nucleotide sequence ID" value="XM_019188816.1"/>
</dbReference>
<reference evidence="2" key="1">
    <citation type="submission" date="2013-07" db="EMBL/GenBank/DDBJ databases">
        <title>The Genome Sequence of Cryptococcus bestiolae CBS10118.</title>
        <authorList>
            <consortium name="The Broad Institute Genome Sequencing Platform"/>
            <person name="Cuomo C."/>
            <person name="Litvintseva A."/>
            <person name="Chen Y."/>
            <person name="Heitman J."/>
            <person name="Sun S."/>
            <person name="Springer D."/>
            <person name="Dromer F."/>
            <person name="Young S.K."/>
            <person name="Zeng Q."/>
            <person name="Gargeya S."/>
            <person name="Fitzgerald M."/>
            <person name="Abouelleil A."/>
            <person name="Alvarado L."/>
            <person name="Berlin A.M."/>
            <person name="Chapman S.B."/>
            <person name="Dewar J."/>
            <person name="Goldberg J."/>
            <person name="Griggs A."/>
            <person name="Gujja S."/>
            <person name="Hansen M."/>
            <person name="Howarth C."/>
            <person name="Imamovic A."/>
            <person name="Larimer J."/>
            <person name="McCowan C."/>
            <person name="Murphy C."/>
            <person name="Pearson M."/>
            <person name="Priest M."/>
            <person name="Roberts A."/>
            <person name="Saif S."/>
            <person name="Shea T."/>
            <person name="Sykes S."/>
            <person name="Wortman J."/>
            <person name="Nusbaum C."/>
            <person name="Birren B."/>
        </authorList>
    </citation>
    <scope>NUCLEOTIDE SEQUENCE [LARGE SCALE GENOMIC DNA]</scope>
    <source>
        <strain evidence="2">CBS 10118</strain>
    </source>
</reference>